<evidence type="ECO:0000313" key="11">
    <source>
        <dbReference type="EMBL" id="QFY64139.1"/>
    </source>
</evidence>
<keyword evidence="3 8" id="KW-0812">Transmembrane</keyword>
<dbReference type="AlphaFoldDB" id="A0A5Q0CI39"/>
<evidence type="ECO:0000256" key="3">
    <source>
        <dbReference type="ARBA" id="ARBA00022692"/>
    </source>
</evidence>
<organism evidence="11 12">
    <name type="scientific">Rhizobium grahamii</name>
    <dbReference type="NCBI Taxonomy" id="1120045"/>
    <lineage>
        <taxon>Bacteria</taxon>
        <taxon>Pseudomonadati</taxon>
        <taxon>Pseudomonadota</taxon>
        <taxon>Alphaproteobacteria</taxon>
        <taxon>Hyphomicrobiales</taxon>
        <taxon>Rhizobiaceae</taxon>
        <taxon>Rhizobium/Agrobacterium group</taxon>
        <taxon>Rhizobium</taxon>
    </lineage>
</organism>
<dbReference type="GO" id="GO:0140359">
    <property type="term" value="F:ABC-type transporter activity"/>
    <property type="evidence" value="ECO:0007669"/>
    <property type="project" value="InterPro"/>
</dbReference>
<feature type="transmembrane region" description="Helical" evidence="8">
    <location>
        <begin position="133"/>
        <end position="162"/>
    </location>
</feature>
<evidence type="ECO:0000313" key="12">
    <source>
        <dbReference type="Proteomes" id="UP000326881"/>
    </source>
</evidence>
<dbReference type="OrthoDB" id="9808328at2"/>
<dbReference type="Pfam" id="PF00005">
    <property type="entry name" value="ABC_tran"/>
    <property type="match status" value="1"/>
</dbReference>
<geneLocation type="plasmid" evidence="11 12">
    <name>unnamed</name>
</geneLocation>
<dbReference type="GO" id="GO:0030253">
    <property type="term" value="P:protein secretion by the type I secretion system"/>
    <property type="evidence" value="ECO:0007669"/>
    <property type="project" value="InterPro"/>
</dbReference>
<evidence type="ECO:0000256" key="2">
    <source>
        <dbReference type="ARBA" id="ARBA00005417"/>
    </source>
</evidence>
<keyword evidence="4" id="KW-0547">Nucleotide-binding</keyword>
<feature type="domain" description="ABC transporter" evidence="9">
    <location>
        <begin position="319"/>
        <end position="555"/>
    </location>
</feature>
<dbReference type="NCBIfam" id="TIGR01842">
    <property type="entry name" value="type_I_sec_PrtD"/>
    <property type="match status" value="1"/>
</dbReference>
<dbReference type="Pfam" id="PF00664">
    <property type="entry name" value="ABC_membrane"/>
    <property type="match status" value="1"/>
</dbReference>
<evidence type="ECO:0000256" key="7">
    <source>
        <dbReference type="ARBA" id="ARBA00023136"/>
    </source>
</evidence>
<dbReference type="EMBL" id="CP043499">
    <property type="protein sequence ID" value="QFY64139.1"/>
    <property type="molecule type" value="Genomic_DNA"/>
</dbReference>
<comment type="subcellular location">
    <subcellularLocation>
        <location evidence="1">Cell membrane</location>
        <topology evidence="1">Multi-pass membrane protein</topology>
    </subcellularLocation>
</comment>
<gene>
    <name evidence="11" type="ORF">FZ934_26480</name>
</gene>
<dbReference type="Gene3D" id="3.40.50.300">
    <property type="entry name" value="P-loop containing nucleotide triphosphate hydrolases"/>
    <property type="match status" value="1"/>
</dbReference>
<keyword evidence="6 8" id="KW-1133">Transmembrane helix</keyword>
<accession>A0A5Q0CI39</accession>
<dbReference type="SUPFAM" id="SSF90123">
    <property type="entry name" value="ABC transporter transmembrane region"/>
    <property type="match status" value="1"/>
</dbReference>
<dbReference type="InterPro" id="IPR003439">
    <property type="entry name" value="ABC_transporter-like_ATP-bd"/>
</dbReference>
<dbReference type="InterPro" id="IPR036640">
    <property type="entry name" value="ABC1_TM_sf"/>
</dbReference>
<dbReference type="SUPFAM" id="SSF52540">
    <property type="entry name" value="P-loop containing nucleoside triphosphate hydrolases"/>
    <property type="match status" value="1"/>
</dbReference>
<dbReference type="InterPro" id="IPR017871">
    <property type="entry name" value="ABC_transporter-like_CS"/>
</dbReference>
<dbReference type="PANTHER" id="PTHR24221:SF248">
    <property type="entry name" value="ABC TRANSPORTER TRANSMEMBRANE REGION"/>
    <property type="match status" value="1"/>
</dbReference>
<dbReference type="GO" id="GO:0016887">
    <property type="term" value="F:ATP hydrolysis activity"/>
    <property type="evidence" value="ECO:0007669"/>
    <property type="project" value="InterPro"/>
</dbReference>
<protein>
    <submittedName>
        <fullName evidence="11">Type I secretion system permease/ATPase</fullName>
    </submittedName>
</protein>
<dbReference type="InterPro" id="IPR011527">
    <property type="entry name" value="ABC1_TM_dom"/>
</dbReference>
<feature type="transmembrane region" description="Helical" evidence="8">
    <location>
        <begin position="12"/>
        <end position="31"/>
    </location>
</feature>
<keyword evidence="12" id="KW-1185">Reference proteome</keyword>
<dbReference type="GO" id="GO:0005524">
    <property type="term" value="F:ATP binding"/>
    <property type="evidence" value="ECO:0007669"/>
    <property type="project" value="UniProtKB-KW"/>
</dbReference>
<name>A0A5Q0CI39_9HYPH</name>
<keyword evidence="11" id="KW-0614">Plasmid</keyword>
<reference evidence="11 12" key="1">
    <citation type="submission" date="2019-08" db="EMBL/GenBank/DDBJ databases">
        <title>Prosopis cineraria nodule microbiome.</title>
        <authorList>
            <person name="Ali R."/>
            <person name="Chaluvadi S.R."/>
            <person name="Wang X."/>
        </authorList>
    </citation>
    <scope>NUCLEOTIDE SEQUENCE [LARGE SCALE GENOMIC DNA]</scope>
    <source>
        <strain evidence="11 12">BG7</strain>
        <plasmid evidence="11 12">unnamed</plasmid>
    </source>
</reference>
<sequence length="568" mass="60830">MFNLLEAGFLGIGVTSCILNVLALTGSFFMLQVYDRVIPSHSLPTLVGLAVIVVVLFAFYWLLDLIRSLLLAEIGRTADERYSASALASLSQTACRKPSAGDGVQSIRDIDTLRGFLSGPGPGALFDMPWMPFYLGLCFLFHPWIGVTAAIGAAIIVGLAFLAEIKSRQPTRESVELLAQRMAFAQATRRNSEVISAMGFAPELSARWAEISRRYLDSHSRAGTVSAALSTLSRSARMLLQSGVLAVGAMLVVRQEATGGIMIASSILVSRSLAPVELAIAHWKGFAAARLAYLRLEQEAHSNEEAIHAVALPAPEQLLEVNNLHLGAPGSASPIIRGLSFEAKAGEVIGVVGASASGKTSLARAMVGLWPVFAGDIRLDGASLKQWSRQALGRHVGYLPQDASLFDGTIAENISRFDPEAPPERVITAVKAAGVYEMITRFADGFDTRIGEQGMMLSAGQRQRIGLARALYGNPFLVVLDEPNSNLDREGEQALRQAIEHIRTRRGIVLVMTHRTSVLSVCDKVLLLEAGRAKAFGPTAQVLGTGAKRTAATGSFVQLMRAGGRTSR</sequence>
<dbReference type="GO" id="GO:0034040">
    <property type="term" value="F:ATPase-coupled lipid transmembrane transporter activity"/>
    <property type="evidence" value="ECO:0007669"/>
    <property type="project" value="TreeGrafter"/>
</dbReference>
<keyword evidence="5" id="KW-0067">ATP-binding</keyword>
<dbReference type="GO" id="GO:0030256">
    <property type="term" value="C:type I protein secretion system complex"/>
    <property type="evidence" value="ECO:0007669"/>
    <property type="project" value="InterPro"/>
</dbReference>
<evidence type="ECO:0000256" key="4">
    <source>
        <dbReference type="ARBA" id="ARBA00022741"/>
    </source>
</evidence>
<feature type="domain" description="ABC transmembrane type-1" evidence="10">
    <location>
        <begin position="10"/>
        <end position="288"/>
    </location>
</feature>
<dbReference type="Proteomes" id="UP000326881">
    <property type="component" value="Plasmid unnamed"/>
</dbReference>
<dbReference type="RefSeq" id="WP_153274053.1">
    <property type="nucleotide sequence ID" value="NZ_CP043499.1"/>
</dbReference>
<dbReference type="InterPro" id="IPR003593">
    <property type="entry name" value="AAA+_ATPase"/>
</dbReference>
<dbReference type="PROSITE" id="PS50893">
    <property type="entry name" value="ABC_TRANSPORTER_2"/>
    <property type="match status" value="1"/>
</dbReference>
<dbReference type="InterPro" id="IPR010128">
    <property type="entry name" value="ATPase_T1SS_PrtD-like"/>
</dbReference>
<keyword evidence="7 8" id="KW-0472">Membrane</keyword>
<evidence type="ECO:0000256" key="1">
    <source>
        <dbReference type="ARBA" id="ARBA00004651"/>
    </source>
</evidence>
<evidence type="ECO:0000259" key="9">
    <source>
        <dbReference type="PROSITE" id="PS50893"/>
    </source>
</evidence>
<feature type="transmembrane region" description="Helical" evidence="8">
    <location>
        <begin position="43"/>
        <end position="63"/>
    </location>
</feature>
<dbReference type="PANTHER" id="PTHR24221">
    <property type="entry name" value="ATP-BINDING CASSETTE SUB-FAMILY B"/>
    <property type="match status" value="1"/>
</dbReference>
<evidence type="ECO:0000256" key="6">
    <source>
        <dbReference type="ARBA" id="ARBA00022989"/>
    </source>
</evidence>
<dbReference type="InterPro" id="IPR039421">
    <property type="entry name" value="Type_1_exporter"/>
</dbReference>
<dbReference type="SMART" id="SM00382">
    <property type="entry name" value="AAA"/>
    <property type="match status" value="1"/>
</dbReference>
<dbReference type="PROSITE" id="PS50929">
    <property type="entry name" value="ABC_TM1F"/>
    <property type="match status" value="1"/>
</dbReference>
<dbReference type="GO" id="GO:0005886">
    <property type="term" value="C:plasma membrane"/>
    <property type="evidence" value="ECO:0007669"/>
    <property type="project" value="UniProtKB-SubCell"/>
</dbReference>
<dbReference type="PROSITE" id="PS00211">
    <property type="entry name" value="ABC_TRANSPORTER_1"/>
    <property type="match status" value="1"/>
</dbReference>
<dbReference type="InterPro" id="IPR027417">
    <property type="entry name" value="P-loop_NTPase"/>
</dbReference>
<evidence type="ECO:0000256" key="8">
    <source>
        <dbReference type="SAM" id="Phobius"/>
    </source>
</evidence>
<proteinExistence type="inferred from homology"/>
<dbReference type="KEGG" id="rgr:FZ934_26480"/>
<evidence type="ECO:0000256" key="5">
    <source>
        <dbReference type="ARBA" id="ARBA00022840"/>
    </source>
</evidence>
<comment type="similarity">
    <text evidence="2">Belongs to the ABC transporter superfamily.</text>
</comment>
<evidence type="ECO:0000259" key="10">
    <source>
        <dbReference type="PROSITE" id="PS50929"/>
    </source>
</evidence>
<dbReference type="Gene3D" id="1.20.1560.10">
    <property type="entry name" value="ABC transporter type 1, transmembrane domain"/>
    <property type="match status" value="1"/>
</dbReference>